<dbReference type="GO" id="GO:0008239">
    <property type="term" value="F:dipeptidyl-peptidase activity"/>
    <property type="evidence" value="ECO:0007669"/>
    <property type="project" value="InterPro"/>
</dbReference>
<comment type="caution">
    <text evidence="4">The sequence shown here is derived from an EMBL/GenBank/DDBJ whole genome shotgun (WGS) entry which is preliminary data.</text>
</comment>
<proteinExistence type="predicted"/>
<dbReference type="Pfam" id="PF08530">
    <property type="entry name" value="PepX_C"/>
    <property type="match status" value="1"/>
</dbReference>
<organism evidence="4 5">
    <name type="scientific">Candidatus Abyssobacteria bacterium SURF_17</name>
    <dbReference type="NCBI Taxonomy" id="2093361"/>
    <lineage>
        <taxon>Bacteria</taxon>
        <taxon>Pseudomonadati</taxon>
        <taxon>Candidatus Hydrogenedentota</taxon>
        <taxon>Candidatus Abyssobacteria</taxon>
    </lineage>
</organism>
<protein>
    <submittedName>
        <fullName evidence="4">CocE/NonD family hydrolase</fullName>
    </submittedName>
</protein>
<dbReference type="PANTHER" id="PTHR43056:SF10">
    <property type="entry name" value="COCE_NOND FAMILY, PUTATIVE (AFU_ORTHOLOGUE AFUA_7G00600)-RELATED"/>
    <property type="match status" value="1"/>
</dbReference>
<dbReference type="Gene3D" id="1.10.3020.10">
    <property type="entry name" value="alpha-amino acid ester hydrolase ( Helical cap domain)"/>
    <property type="match status" value="1"/>
</dbReference>
<dbReference type="PANTHER" id="PTHR43056">
    <property type="entry name" value="PEPTIDASE S9 PROLYL OLIGOPEPTIDASE"/>
    <property type="match status" value="1"/>
</dbReference>
<dbReference type="SMART" id="SM00939">
    <property type="entry name" value="PepX_C"/>
    <property type="match status" value="1"/>
</dbReference>
<dbReference type="InterPro" id="IPR050585">
    <property type="entry name" value="Xaa-Pro_dipeptidyl-ppase/CocE"/>
</dbReference>
<dbReference type="SUPFAM" id="SSF49785">
    <property type="entry name" value="Galactose-binding domain-like"/>
    <property type="match status" value="1"/>
</dbReference>
<evidence type="ECO:0000259" key="3">
    <source>
        <dbReference type="SMART" id="SM00939"/>
    </source>
</evidence>
<evidence type="ECO:0000256" key="1">
    <source>
        <dbReference type="ARBA" id="ARBA00022801"/>
    </source>
</evidence>
<dbReference type="InterPro" id="IPR000383">
    <property type="entry name" value="Xaa-Pro-like_dom"/>
</dbReference>
<dbReference type="InterPro" id="IPR005674">
    <property type="entry name" value="CocE/Ser_esterase"/>
</dbReference>
<evidence type="ECO:0000313" key="4">
    <source>
        <dbReference type="EMBL" id="RJP72717.1"/>
    </source>
</evidence>
<dbReference type="InterPro" id="IPR013736">
    <property type="entry name" value="Xaa-Pro_dipept_C"/>
</dbReference>
<reference evidence="4 5" key="1">
    <citation type="journal article" date="2017" name="ISME J.">
        <title>Energy and carbon metabolisms in a deep terrestrial subsurface fluid microbial community.</title>
        <authorList>
            <person name="Momper L."/>
            <person name="Jungbluth S.P."/>
            <person name="Lee M.D."/>
            <person name="Amend J.P."/>
        </authorList>
    </citation>
    <scope>NUCLEOTIDE SEQUENCE [LARGE SCALE GENOMIC DNA]</scope>
    <source>
        <strain evidence="4">SURF_17</strain>
    </source>
</reference>
<dbReference type="AlphaFoldDB" id="A0A419F2W7"/>
<evidence type="ECO:0000313" key="5">
    <source>
        <dbReference type="Proteomes" id="UP000285961"/>
    </source>
</evidence>
<dbReference type="NCBIfam" id="TIGR00976">
    <property type="entry name" value="CocE_NonD"/>
    <property type="match status" value="1"/>
</dbReference>
<accession>A0A419F2W7</accession>
<sequence>MRAVADTPDEQQDRLTKVSKPGEYSGYTTPKYDGIESSSFYLTMRDGVRIAVDLHLPKGLKEGEKLPTILFQTRYVRSLDLRWPFSLFQESSPETGKTIKLFVPHGYAWVDVDARGSGASFGTRPYPWSMDEVKDGAEIVDWIIEQSWSDGKVGSLGWSYTGSTSEFLLVNNHPAVKAVAPRFSLFDTYTDIAFPGGIHIAWFTETWARFNSILDRNAMREIGLMAALSAKGIKPVDADTDGSLLAAAVKEHEQNESVHKQALGITFRDDVAPSGLGTVDTFSPHAYLDKLNSSGAAVYSFTGWFDGAYQHAAIKRFLNLTNAQKLTIGPWDHSIEIKRWWPNAQKVEFDFDGEMLRFFDYHLKGIDNEIMQEKPVYYYTMVEETWKWADNWPPASEPRTYYFSSDNRLSSDKPASAEGADTYRVDYTTGTRLHSRWVSLVNVEMVPIEYTGRTEEDKKLLCYTSPPLTGDMEVTGHPIVRLFVSSTADDGNFFVYLEDVDLKGNVTYVTEGQLRALHRKLSDEQPPYKDVVPYHSFKRNDGQPLAPGEVAEIVFDLLPTSYLFLKGHSVRVAIAGADKDHFALMKVEPPPTLTFYRNNIHASAIELPVVPR</sequence>
<gene>
    <name evidence="4" type="ORF">C4532_05695</name>
</gene>
<evidence type="ECO:0000256" key="2">
    <source>
        <dbReference type="SAM" id="MobiDB-lite"/>
    </source>
</evidence>
<dbReference type="Pfam" id="PF02129">
    <property type="entry name" value="Peptidase_S15"/>
    <property type="match status" value="1"/>
</dbReference>
<feature type="domain" description="Xaa-Pro dipeptidyl-peptidase C-terminal" evidence="3">
    <location>
        <begin position="356"/>
        <end position="611"/>
    </location>
</feature>
<dbReference type="SUPFAM" id="SSF53474">
    <property type="entry name" value="alpha/beta-Hydrolases"/>
    <property type="match status" value="1"/>
</dbReference>
<keyword evidence="1 4" id="KW-0378">Hydrolase</keyword>
<dbReference type="Proteomes" id="UP000285961">
    <property type="component" value="Unassembled WGS sequence"/>
</dbReference>
<feature type="region of interest" description="Disordered" evidence="2">
    <location>
        <begin position="1"/>
        <end position="22"/>
    </location>
</feature>
<dbReference type="InterPro" id="IPR008979">
    <property type="entry name" value="Galactose-bd-like_sf"/>
</dbReference>
<dbReference type="EMBL" id="QZKI01000041">
    <property type="protein sequence ID" value="RJP72717.1"/>
    <property type="molecule type" value="Genomic_DNA"/>
</dbReference>
<dbReference type="Gene3D" id="3.40.50.1820">
    <property type="entry name" value="alpha/beta hydrolase"/>
    <property type="match status" value="1"/>
</dbReference>
<name>A0A419F2W7_9BACT</name>
<dbReference type="Gene3D" id="2.60.120.260">
    <property type="entry name" value="Galactose-binding domain-like"/>
    <property type="match status" value="1"/>
</dbReference>
<dbReference type="InterPro" id="IPR029058">
    <property type="entry name" value="AB_hydrolase_fold"/>
</dbReference>